<organism evidence="1">
    <name type="scientific">Anguilla anguilla</name>
    <name type="common">European freshwater eel</name>
    <name type="synonym">Muraena anguilla</name>
    <dbReference type="NCBI Taxonomy" id="7936"/>
    <lineage>
        <taxon>Eukaryota</taxon>
        <taxon>Metazoa</taxon>
        <taxon>Chordata</taxon>
        <taxon>Craniata</taxon>
        <taxon>Vertebrata</taxon>
        <taxon>Euteleostomi</taxon>
        <taxon>Actinopterygii</taxon>
        <taxon>Neopterygii</taxon>
        <taxon>Teleostei</taxon>
        <taxon>Anguilliformes</taxon>
        <taxon>Anguillidae</taxon>
        <taxon>Anguilla</taxon>
    </lineage>
</organism>
<dbReference type="AlphaFoldDB" id="A0A0E9XPB7"/>
<proteinExistence type="predicted"/>
<name>A0A0E9XPB7_ANGAN</name>
<accession>A0A0E9XPB7</accession>
<reference evidence="1" key="2">
    <citation type="journal article" date="2015" name="Fish Shellfish Immunol.">
        <title>Early steps in the European eel (Anguilla anguilla)-Vibrio vulnificus interaction in the gills: Role of the RtxA13 toxin.</title>
        <authorList>
            <person name="Callol A."/>
            <person name="Pajuelo D."/>
            <person name="Ebbesson L."/>
            <person name="Teles M."/>
            <person name="MacKenzie S."/>
            <person name="Amaro C."/>
        </authorList>
    </citation>
    <scope>NUCLEOTIDE SEQUENCE</scope>
</reference>
<dbReference type="EMBL" id="GBXM01004341">
    <property type="protein sequence ID" value="JAI04237.1"/>
    <property type="molecule type" value="Transcribed_RNA"/>
</dbReference>
<protein>
    <submittedName>
        <fullName evidence="1">Uncharacterized protein</fullName>
    </submittedName>
</protein>
<reference evidence="1" key="1">
    <citation type="submission" date="2014-11" db="EMBL/GenBank/DDBJ databases">
        <authorList>
            <person name="Amaro Gonzalez C."/>
        </authorList>
    </citation>
    <scope>NUCLEOTIDE SEQUENCE</scope>
</reference>
<evidence type="ECO:0000313" key="1">
    <source>
        <dbReference type="EMBL" id="JAI04237.1"/>
    </source>
</evidence>
<sequence>MPRFHKVHCLLPGSLLGLGKHHSINSGILKGELYAYRISVYLSKKDKLKYCPENSLSSMATVDGKLVQT</sequence>